<dbReference type="GO" id="GO:0005681">
    <property type="term" value="C:spliceosomal complex"/>
    <property type="evidence" value="ECO:0007669"/>
    <property type="project" value="TreeGrafter"/>
</dbReference>
<evidence type="ECO:0000259" key="4">
    <source>
        <dbReference type="Pfam" id="PF09732"/>
    </source>
</evidence>
<feature type="region of interest" description="Disordered" evidence="3">
    <location>
        <begin position="325"/>
        <end position="371"/>
    </location>
</feature>
<name>A0AA38XN07_9EURO</name>
<feature type="region of interest" description="Disordered" evidence="3">
    <location>
        <begin position="1"/>
        <end position="49"/>
    </location>
</feature>
<comment type="similarity">
    <text evidence="1">Belongs to the CACTIN family.</text>
</comment>
<accession>A0AA38XN07</accession>
<keyword evidence="7" id="KW-1185">Reference proteome</keyword>
<feature type="region of interest" description="Disordered" evidence="3">
    <location>
        <begin position="278"/>
        <end position="307"/>
    </location>
</feature>
<organism evidence="6 7">
    <name type="scientific">Cladophialophora chaetospira</name>
    <dbReference type="NCBI Taxonomy" id="386627"/>
    <lineage>
        <taxon>Eukaryota</taxon>
        <taxon>Fungi</taxon>
        <taxon>Dikarya</taxon>
        <taxon>Ascomycota</taxon>
        <taxon>Pezizomycotina</taxon>
        <taxon>Eurotiomycetes</taxon>
        <taxon>Chaetothyriomycetidae</taxon>
        <taxon>Chaetothyriales</taxon>
        <taxon>Herpotrichiellaceae</taxon>
        <taxon>Cladophialophora</taxon>
    </lineage>
</organism>
<dbReference type="Proteomes" id="UP001172673">
    <property type="component" value="Unassembled WGS sequence"/>
</dbReference>
<evidence type="ECO:0000256" key="2">
    <source>
        <dbReference type="ARBA" id="ARBA00034534"/>
    </source>
</evidence>
<dbReference type="SMART" id="SM01050">
    <property type="entry name" value="CactinC_cactus"/>
    <property type="match status" value="1"/>
</dbReference>
<comment type="caution">
    <text evidence="6">The sequence shown here is derived from an EMBL/GenBank/DDBJ whole genome shotgun (WGS) entry which is preliminary data.</text>
</comment>
<evidence type="ECO:0000256" key="1">
    <source>
        <dbReference type="ARBA" id="ARBA00006895"/>
    </source>
</evidence>
<dbReference type="PANTHER" id="PTHR21737">
    <property type="entry name" value="POLYGLUTAMINE BINDING PROTEIN 1/MARVEL MEMBRANE-ASSOCIATING DOMAIN CONTAINING 3"/>
    <property type="match status" value="1"/>
</dbReference>
<dbReference type="GO" id="GO:0005737">
    <property type="term" value="C:cytoplasm"/>
    <property type="evidence" value="ECO:0007669"/>
    <property type="project" value="TreeGrafter"/>
</dbReference>
<protein>
    <recommendedName>
        <fullName evidence="2">Splicing factor Cactin</fullName>
    </recommendedName>
</protein>
<dbReference type="EMBL" id="JAPDRK010000001">
    <property type="protein sequence ID" value="KAJ9616447.1"/>
    <property type="molecule type" value="Genomic_DNA"/>
</dbReference>
<feature type="domain" description="Splicing factor cactin central" evidence="5">
    <location>
        <begin position="54"/>
        <end position="241"/>
    </location>
</feature>
<dbReference type="PANTHER" id="PTHR21737:SF4">
    <property type="entry name" value="SPLICING FACTOR CACTIN"/>
    <property type="match status" value="1"/>
</dbReference>
<evidence type="ECO:0000259" key="5">
    <source>
        <dbReference type="Pfam" id="PF10312"/>
    </source>
</evidence>
<reference evidence="6" key="1">
    <citation type="submission" date="2022-10" db="EMBL/GenBank/DDBJ databases">
        <title>Culturing micro-colonial fungi from biological soil crusts in the Mojave desert and describing Neophaeococcomyces mojavensis, and introducing the new genera and species Taxawa tesnikishii.</title>
        <authorList>
            <person name="Kurbessoian T."/>
            <person name="Stajich J.E."/>
        </authorList>
    </citation>
    <scope>NUCLEOTIDE SEQUENCE</scope>
    <source>
        <strain evidence="6">TK_41</strain>
    </source>
</reference>
<evidence type="ECO:0000313" key="6">
    <source>
        <dbReference type="EMBL" id="KAJ9616447.1"/>
    </source>
</evidence>
<feature type="compositionally biased region" description="Basic and acidic residues" evidence="3">
    <location>
        <begin position="362"/>
        <end position="371"/>
    </location>
</feature>
<sequence>MSDHDYPNKRRRSQSPPWRKQNGDRQYRERAPGNREQGQPQRWSHKDQMRINQLQEDERMREWVAQEDDFVLKQAKKKADIRVKEGRAKPIDWLTVTLRVVDPTRNPLDDEVEEKDLDVVDPDSVFEGLSENDLSELRKDIETYMNLEKNKKNRDYWRTMQIICKDRQKRLRAVGPEGRAVSSVASDIDKLLGPKSYEQLEKLEGQIRTKLDSNEPIDTDYWQQLLDSLLVWKAKAKLKKVYQDVLDSRLQSLRQENERKAMAAQELFSRVGVAPTTTLQYSKDQDPDPLLEISSKDKSLEAQDESTFLQSVATRRRKVLNMGYVPAPKHNTATPTASYSAQPRSSTLQQSRPSDPTARFDTSSHDDSTSTKALFDREVARGVNEDEEIFANEDELATSSTQPAWLSQYGSGGKYRPRKPRYFNRVQMGYEWNKYNQTHYDHENPPPKVVQGYKFHIFYPDLIDATKAPTYKIIREGGRKKGQTMAPAGEEDTCIIRFMSGPPYEDIAFRIVDRDWDYSAKHERGFKSTFEKGVLSLHFSFKRVVYRK</sequence>
<dbReference type="Pfam" id="PF10312">
    <property type="entry name" value="Cactin_mid"/>
    <property type="match status" value="1"/>
</dbReference>
<proteinExistence type="inferred from homology"/>
<evidence type="ECO:0000313" key="7">
    <source>
        <dbReference type="Proteomes" id="UP001172673"/>
    </source>
</evidence>
<feature type="compositionally biased region" description="Polar residues" evidence="3">
    <location>
        <begin position="331"/>
        <end position="354"/>
    </location>
</feature>
<dbReference type="InterPro" id="IPR019134">
    <property type="entry name" value="Cactin_C"/>
</dbReference>
<evidence type="ECO:0000256" key="3">
    <source>
        <dbReference type="SAM" id="MobiDB-lite"/>
    </source>
</evidence>
<dbReference type="InterPro" id="IPR018816">
    <property type="entry name" value="Cactin_central"/>
</dbReference>
<gene>
    <name evidence="6" type="ORF">H2200_000165</name>
</gene>
<dbReference type="GO" id="GO:0045292">
    <property type="term" value="P:mRNA cis splicing, via spliceosome"/>
    <property type="evidence" value="ECO:0007669"/>
    <property type="project" value="TreeGrafter"/>
</dbReference>
<feature type="domain" description="Splicing factor Cactin C-terminal" evidence="4">
    <location>
        <begin position="414"/>
        <end position="548"/>
    </location>
</feature>
<dbReference type="AlphaFoldDB" id="A0AA38XN07"/>
<feature type="compositionally biased region" description="Basic and acidic residues" evidence="3">
    <location>
        <begin position="21"/>
        <end position="33"/>
    </location>
</feature>
<dbReference type="Pfam" id="PF09732">
    <property type="entry name" value="CactinC_cactus"/>
    <property type="match status" value="1"/>
</dbReference>